<dbReference type="RefSeq" id="WP_407590996.1">
    <property type="nucleotide sequence ID" value="NZ_JBHDIY010000002.1"/>
</dbReference>
<evidence type="ECO:0000256" key="2">
    <source>
        <dbReference type="ARBA" id="ARBA00022448"/>
    </source>
</evidence>
<evidence type="ECO:0000256" key="6">
    <source>
        <dbReference type="ARBA" id="ARBA00022989"/>
    </source>
</evidence>
<comment type="subunit">
    <text evidence="9">The complex comprises the extracytoplasmic solute receptor protein and the two transmembrane proteins.</text>
</comment>
<dbReference type="Pfam" id="PF04290">
    <property type="entry name" value="DctQ"/>
    <property type="match status" value="1"/>
</dbReference>
<evidence type="ECO:0000256" key="3">
    <source>
        <dbReference type="ARBA" id="ARBA00022475"/>
    </source>
</evidence>
<keyword evidence="5 9" id="KW-0812">Transmembrane</keyword>
<evidence type="ECO:0000259" key="10">
    <source>
        <dbReference type="Pfam" id="PF04290"/>
    </source>
</evidence>
<feature type="transmembrane region" description="Helical" evidence="9">
    <location>
        <begin position="41"/>
        <end position="66"/>
    </location>
</feature>
<feature type="transmembrane region" description="Helical" evidence="9">
    <location>
        <begin position="89"/>
        <end position="108"/>
    </location>
</feature>
<evidence type="ECO:0000256" key="5">
    <source>
        <dbReference type="ARBA" id="ARBA00022692"/>
    </source>
</evidence>
<feature type="domain" description="Tripartite ATP-independent periplasmic transporters DctQ component" evidence="10">
    <location>
        <begin position="26"/>
        <end position="156"/>
    </location>
</feature>
<feature type="transmembrane region" description="Helical" evidence="9">
    <location>
        <begin position="12"/>
        <end position="35"/>
    </location>
</feature>
<keyword evidence="2 9" id="KW-0813">Transport</keyword>
<dbReference type="EMBL" id="JBHDIY010000002">
    <property type="protein sequence ID" value="MFL4469221.1"/>
    <property type="molecule type" value="Genomic_DNA"/>
</dbReference>
<evidence type="ECO:0000256" key="9">
    <source>
        <dbReference type="RuleBase" id="RU369079"/>
    </source>
</evidence>
<organism evidence="11 12">
    <name type="scientific">Tateyamaria armeniaca</name>
    <dbReference type="NCBI Taxonomy" id="2518930"/>
    <lineage>
        <taxon>Bacteria</taxon>
        <taxon>Pseudomonadati</taxon>
        <taxon>Pseudomonadota</taxon>
        <taxon>Alphaproteobacteria</taxon>
        <taxon>Rhodobacterales</taxon>
        <taxon>Roseobacteraceae</taxon>
        <taxon>Tateyamaria</taxon>
    </lineage>
</organism>
<comment type="subcellular location">
    <subcellularLocation>
        <location evidence="1 9">Cell inner membrane</location>
        <topology evidence="1 9">Multi-pass membrane protein</topology>
    </subcellularLocation>
</comment>
<dbReference type="InterPro" id="IPR055348">
    <property type="entry name" value="DctQ"/>
</dbReference>
<comment type="function">
    <text evidence="9">Part of the tripartite ATP-independent periplasmic (TRAP) transport system.</text>
</comment>
<feature type="transmembrane region" description="Helical" evidence="9">
    <location>
        <begin position="128"/>
        <end position="149"/>
    </location>
</feature>
<protein>
    <recommendedName>
        <fullName evidence="9">TRAP transporter small permease protein</fullName>
    </recommendedName>
</protein>
<proteinExistence type="inferred from homology"/>
<dbReference type="PANTHER" id="PTHR35011:SF10">
    <property type="entry name" value="TRAP TRANSPORTER SMALL PERMEASE PROTEIN"/>
    <property type="match status" value="1"/>
</dbReference>
<keyword evidence="7 9" id="KW-0472">Membrane</keyword>
<keyword evidence="6 9" id="KW-1133">Transmembrane helix</keyword>
<accession>A0ABW8UQ30</accession>
<evidence type="ECO:0000256" key="8">
    <source>
        <dbReference type="ARBA" id="ARBA00038436"/>
    </source>
</evidence>
<evidence type="ECO:0000256" key="7">
    <source>
        <dbReference type="ARBA" id="ARBA00023136"/>
    </source>
</evidence>
<reference evidence="11 12" key="1">
    <citation type="submission" date="2024-08" db="EMBL/GenBank/DDBJ databases">
        <title>Tateyamaria sp. nov., isolated from marine algae.</title>
        <authorList>
            <person name="Choi B.J."/>
            <person name="Kim J.M."/>
            <person name="Lee J.K."/>
            <person name="Choi D.G."/>
            <person name="Bayburt H."/>
            <person name="Baek J.H."/>
            <person name="Han D.M."/>
            <person name="Jeon C.O."/>
        </authorList>
    </citation>
    <scope>NUCLEOTIDE SEQUENCE [LARGE SCALE GENOMIC DNA]</scope>
    <source>
        <strain evidence="11 12">KMU-156</strain>
    </source>
</reference>
<evidence type="ECO:0000256" key="4">
    <source>
        <dbReference type="ARBA" id="ARBA00022519"/>
    </source>
</evidence>
<dbReference type="Proteomes" id="UP001627408">
    <property type="component" value="Unassembled WGS sequence"/>
</dbReference>
<gene>
    <name evidence="11" type="ORF">ACERZ8_04805</name>
</gene>
<keyword evidence="12" id="KW-1185">Reference proteome</keyword>
<dbReference type="InterPro" id="IPR007387">
    <property type="entry name" value="TRAP_DctQ"/>
</dbReference>
<evidence type="ECO:0000256" key="1">
    <source>
        <dbReference type="ARBA" id="ARBA00004429"/>
    </source>
</evidence>
<comment type="caution">
    <text evidence="11">The sequence shown here is derived from an EMBL/GenBank/DDBJ whole genome shotgun (WGS) entry which is preliminary data.</text>
</comment>
<evidence type="ECO:0000313" key="12">
    <source>
        <dbReference type="Proteomes" id="UP001627408"/>
    </source>
</evidence>
<evidence type="ECO:0000313" key="11">
    <source>
        <dbReference type="EMBL" id="MFL4469221.1"/>
    </source>
</evidence>
<dbReference type="PANTHER" id="PTHR35011">
    <property type="entry name" value="2,3-DIKETO-L-GULONATE TRAP TRANSPORTER SMALL PERMEASE PROTEIN YIAM"/>
    <property type="match status" value="1"/>
</dbReference>
<comment type="similarity">
    <text evidence="8 9">Belongs to the TRAP transporter small permease family.</text>
</comment>
<sequence>MRALSNALDGVYRIAGFLAGLLLILLCCLILYSIVARLLSLYAGGAADVAGYVMATSTFMALAYTFRSNGHIRVQLLVQRFTGPARRRIEVFSLAFMSGIAIFVAWYMTRLAYDSYDFGERSQGADAILMWIPQAPVAAGAWLLAVAVVHTLIQAIFDYDAVNPEHAAGPGEV</sequence>
<name>A0ABW8UQ30_9RHOB</name>
<keyword evidence="3" id="KW-1003">Cell membrane</keyword>
<keyword evidence="4 9" id="KW-0997">Cell inner membrane</keyword>